<dbReference type="EMBL" id="JBJDQH010000001">
    <property type="protein sequence ID" value="MFK4263566.1"/>
    <property type="molecule type" value="Genomic_DNA"/>
</dbReference>
<accession>A0ABW8LCB1</accession>
<sequence length="134" mass="13725">MEPKRNSRSSLDLYSLNGELADSGVYAGTLTVSAVIDGSELADFGRKWHADAADADTDAPTATEIPSVDPDDLAECYWDMYTHRDRVEEARPATPVSRAGGAVGGAVGGAAGGAPLLNLGLDTAPACTDGVCAL</sequence>
<evidence type="ECO:0000313" key="2">
    <source>
        <dbReference type="Proteomes" id="UP001620295"/>
    </source>
</evidence>
<proteinExistence type="predicted"/>
<name>A0ABW8LCB1_9ACTN</name>
<gene>
    <name evidence="1" type="ORF">ACI2L5_01310</name>
</gene>
<comment type="caution">
    <text evidence="1">The sequence shown here is derived from an EMBL/GenBank/DDBJ whole genome shotgun (WGS) entry which is preliminary data.</text>
</comment>
<evidence type="ECO:0000313" key="1">
    <source>
        <dbReference type="EMBL" id="MFK4263566.1"/>
    </source>
</evidence>
<keyword evidence="2" id="KW-1185">Reference proteome</keyword>
<reference evidence="1 2" key="1">
    <citation type="submission" date="2024-11" db="EMBL/GenBank/DDBJ databases">
        <title>The Natural Products Discovery Center: Release of the First 8490 Sequenced Strains for Exploring Actinobacteria Biosynthetic Diversity.</title>
        <authorList>
            <person name="Kalkreuter E."/>
            <person name="Kautsar S.A."/>
            <person name="Yang D."/>
            <person name="Bader C.D."/>
            <person name="Teijaro C.N."/>
            <person name="Fluegel L."/>
            <person name="Davis C.M."/>
            <person name="Simpson J.R."/>
            <person name="Lauterbach L."/>
            <person name="Steele A.D."/>
            <person name="Gui C."/>
            <person name="Meng S."/>
            <person name="Li G."/>
            <person name="Viehrig K."/>
            <person name="Ye F."/>
            <person name="Su P."/>
            <person name="Kiefer A.F."/>
            <person name="Nichols A."/>
            <person name="Cepeda A.J."/>
            <person name="Yan W."/>
            <person name="Fan B."/>
            <person name="Jiang Y."/>
            <person name="Adhikari A."/>
            <person name="Zheng C.-J."/>
            <person name="Schuster L."/>
            <person name="Cowan T.M."/>
            <person name="Smanski M.J."/>
            <person name="Chevrette M.G."/>
            <person name="De Carvalho L.P.S."/>
            <person name="Shen B."/>
        </authorList>
    </citation>
    <scope>NUCLEOTIDE SEQUENCE [LARGE SCALE GENOMIC DNA]</scope>
    <source>
        <strain evidence="1 2">NPDC020863</strain>
    </source>
</reference>
<protein>
    <submittedName>
        <fullName evidence="1">Uncharacterized protein</fullName>
    </submittedName>
</protein>
<organism evidence="1 2">
    <name type="scientific">Streptomyces milbemycinicus</name>
    <dbReference type="NCBI Taxonomy" id="476552"/>
    <lineage>
        <taxon>Bacteria</taxon>
        <taxon>Bacillati</taxon>
        <taxon>Actinomycetota</taxon>
        <taxon>Actinomycetes</taxon>
        <taxon>Kitasatosporales</taxon>
        <taxon>Streptomycetaceae</taxon>
        <taxon>Streptomyces</taxon>
    </lineage>
</organism>
<dbReference type="Proteomes" id="UP001620295">
    <property type="component" value="Unassembled WGS sequence"/>
</dbReference>
<dbReference type="RefSeq" id="WP_358636994.1">
    <property type="nucleotide sequence ID" value="NZ_JBFACG010000010.1"/>
</dbReference>